<protein>
    <recommendedName>
        <fullName evidence="3">Holin</fullName>
    </recommendedName>
</protein>
<gene>
    <name evidence="2" type="ORF">SDC9_76718</name>
</gene>
<organism evidence="2">
    <name type="scientific">bioreactor metagenome</name>
    <dbReference type="NCBI Taxonomy" id="1076179"/>
    <lineage>
        <taxon>unclassified sequences</taxon>
        <taxon>metagenomes</taxon>
        <taxon>ecological metagenomes</taxon>
    </lineage>
</organism>
<sequence>MEAIAWGLMVVAAVIVYAILDTIKKHDANQKWKRWYSFFAAGICLALSLFLSLAGKVELSIGDVFINAGLIYAIEHLCGVQLVKLLQDRVGGSK</sequence>
<dbReference type="AlphaFoldDB" id="A0A644YUM3"/>
<proteinExistence type="predicted"/>
<evidence type="ECO:0000256" key="1">
    <source>
        <dbReference type="SAM" id="Phobius"/>
    </source>
</evidence>
<accession>A0A644YUM3</accession>
<evidence type="ECO:0000313" key="2">
    <source>
        <dbReference type="EMBL" id="MPM30173.1"/>
    </source>
</evidence>
<keyword evidence="1" id="KW-0812">Transmembrane</keyword>
<keyword evidence="1" id="KW-1133">Transmembrane helix</keyword>
<name>A0A644YUM3_9ZZZZ</name>
<evidence type="ECO:0008006" key="3">
    <source>
        <dbReference type="Google" id="ProtNLM"/>
    </source>
</evidence>
<feature type="transmembrane region" description="Helical" evidence="1">
    <location>
        <begin position="65"/>
        <end position="86"/>
    </location>
</feature>
<comment type="caution">
    <text evidence="2">The sequence shown here is derived from an EMBL/GenBank/DDBJ whole genome shotgun (WGS) entry which is preliminary data.</text>
</comment>
<keyword evidence="1" id="KW-0472">Membrane</keyword>
<feature type="transmembrane region" description="Helical" evidence="1">
    <location>
        <begin position="6"/>
        <end position="23"/>
    </location>
</feature>
<feature type="transmembrane region" description="Helical" evidence="1">
    <location>
        <begin position="35"/>
        <end position="53"/>
    </location>
</feature>
<reference evidence="2" key="1">
    <citation type="submission" date="2019-08" db="EMBL/GenBank/DDBJ databases">
        <authorList>
            <person name="Kucharzyk K."/>
            <person name="Murdoch R.W."/>
            <person name="Higgins S."/>
            <person name="Loffler F."/>
        </authorList>
    </citation>
    <scope>NUCLEOTIDE SEQUENCE</scope>
</reference>
<dbReference type="EMBL" id="VSSQ01005715">
    <property type="protein sequence ID" value="MPM30173.1"/>
    <property type="molecule type" value="Genomic_DNA"/>
</dbReference>